<accession>A0ABR2CEW8</accession>
<dbReference type="Proteomes" id="UP001472677">
    <property type="component" value="Unassembled WGS sequence"/>
</dbReference>
<proteinExistence type="predicted"/>
<feature type="region of interest" description="Disordered" evidence="1">
    <location>
        <begin position="21"/>
        <end position="68"/>
    </location>
</feature>
<comment type="caution">
    <text evidence="2">The sequence shown here is derived from an EMBL/GenBank/DDBJ whole genome shotgun (WGS) entry which is preliminary data.</text>
</comment>
<name>A0ABR2CEW8_9ROSI</name>
<evidence type="ECO:0000313" key="2">
    <source>
        <dbReference type="EMBL" id="KAK8517899.1"/>
    </source>
</evidence>
<sequence length="68" mass="6800">MWNTTRPHGLCHSSLHAVGHGARGSLQQVTGEAGAPAGSRTRRRRSCSGHGRGAGAPCSVTGHGSGVG</sequence>
<evidence type="ECO:0000256" key="1">
    <source>
        <dbReference type="SAM" id="MobiDB-lite"/>
    </source>
</evidence>
<protein>
    <submittedName>
        <fullName evidence="2">Uncharacterized protein</fullName>
    </submittedName>
</protein>
<keyword evidence="3" id="KW-1185">Reference proteome</keyword>
<reference evidence="2 3" key="1">
    <citation type="journal article" date="2024" name="G3 (Bethesda)">
        <title>Genome assembly of Hibiscus sabdariffa L. provides insights into metabolisms of medicinal natural products.</title>
        <authorList>
            <person name="Kim T."/>
        </authorList>
    </citation>
    <scope>NUCLEOTIDE SEQUENCE [LARGE SCALE GENOMIC DNA]</scope>
    <source>
        <strain evidence="2">TK-2024</strain>
        <tissue evidence="2">Old leaves</tissue>
    </source>
</reference>
<organism evidence="2 3">
    <name type="scientific">Hibiscus sabdariffa</name>
    <name type="common">roselle</name>
    <dbReference type="NCBI Taxonomy" id="183260"/>
    <lineage>
        <taxon>Eukaryota</taxon>
        <taxon>Viridiplantae</taxon>
        <taxon>Streptophyta</taxon>
        <taxon>Embryophyta</taxon>
        <taxon>Tracheophyta</taxon>
        <taxon>Spermatophyta</taxon>
        <taxon>Magnoliopsida</taxon>
        <taxon>eudicotyledons</taxon>
        <taxon>Gunneridae</taxon>
        <taxon>Pentapetalae</taxon>
        <taxon>rosids</taxon>
        <taxon>malvids</taxon>
        <taxon>Malvales</taxon>
        <taxon>Malvaceae</taxon>
        <taxon>Malvoideae</taxon>
        <taxon>Hibiscus</taxon>
    </lineage>
</organism>
<evidence type="ECO:0000313" key="3">
    <source>
        <dbReference type="Proteomes" id="UP001472677"/>
    </source>
</evidence>
<gene>
    <name evidence="2" type="ORF">V6N12_016735</name>
</gene>
<dbReference type="EMBL" id="JBBPBM010000055">
    <property type="protein sequence ID" value="KAK8517899.1"/>
    <property type="molecule type" value="Genomic_DNA"/>
</dbReference>